<reference evidence="1" key="1">
    <citation type="submission" date="2023-05" db="EMBL/GenBank/DDBJ databases">
        <authorList>
            <consortium name="ELIXIR-Norway"/>
        </authorList>
    </citation>
    <scope>NUCLEOTIDE SEQUENCE</scope>
</reference>
<protein>
    <submittedName>
        <fullName evidence="1">Uncharacterized protein</fullName>
    </submittedName>
</protein>
<feature type="non-terminal residue" evidence="1">
    <location>
        <position position="99"/>
    </location>
</feature>
<accession>A0AC59YBQ1</accession>
<reference evidence="1" key="2">
    <citation type="submission" date="2025-03" db="EMBL/GenBank/DDBJ databases">
        <authorList>
            <consortium name="ELIXIR-Norway"/>
            <consortium name="Elixir Norway"/>
        </authorList>
    </citation>
    <scope>NUCLEOTIDE SEQUENCE</scope>
</reference>
<evidence type="ECO:0000313" key="2">
    <source>
        <dbReference type="Proteomes" id="UP001162501"/>
    </source>
</evidence>
<proteinExistence type="predicted"/>
<feature type="non-terminal residue" evidence="1">
    <location>
        <position position="1"/>
    </location>
</feature>
<gene>
    <name evidence="1" type="ORF">MRATA1EN22A_LOCUS4004</name>
</gene>
<organism evidence="1 2">
    <name type="scientific">Rangifer tarandus platyrhynchus</name>
    <name type="common">Svalbard reindeer</name>
    <dbReference type="NCBI Taxonomy" id="3082113"/>
    <lineage>
        <taxon>Eukaryota</taxon>
        <taxon>Metazoa</taxon>
        <taxon>Chordata</taxon>
        <taxon>Craniata</taxon>
        <taxon>Vertebrata</taxon>
        <taxon>Euteleostomi</taxon>
        <taxon>Mammalia</taxon>
        <taxon>Eutheria</taxon>
        <taxon>Laurasiatheria</taxon>
        <taxon>Artiodactyla</taxon>
        <taxon>Ruminantia</taxon>
        <taxon>Pecora</taxon>
        <taxon>Cervidae</taxon>
        <taxon>Odocoileinae</taxon>
        <taxon>Rangifer</taxon>
    </lineage>
</organism>
<dbReference type="EMBL" id="OX596096">
    <property type="protein sequence ID" value="CAM9543658.1"/>
    <property type="molecule type" value="Genomic_DNA"/>
</dbReference>
<dbReference type="Proteomes" id="UP001162501">
    <property type="component" value="Chromosome 12"/>
</dbReference>
<evidence type="ECO:0000313" key="1">
    <source>
        <dbReference type="EMBL" id="CAM9543658.1"/>
    </source>
</evidence>
<sequence>GVAGRKRTEDGSTHVRPGDCAPEGTGWGAAPCPASGHRRFLREENDNPAASRNDKADLKATRFYVIDLARGGEPGRSSSSLSSRPLSRARSPPPRIARW</sequence>
<name>A0AC59YBQ1_RANTA</name>